<dbReference type="InterPro" id="IPR016131">
    <property type="entry name" value="Haemerythrin_Fe_BS"/>
</dbReference>
<dbReference type="RefSeq" id="WP_015934368.1">
    <property type="nucleotide sequence ID" value="NC_011891.1"/>
</dbReference>
<dbReference type="PANTHER" id="PTHR37164:SF1">
    <property type="entry name" value="BACTERIOHEMERYTHRIN"/>
    <property type="match status" value="1"/>
</dbReference>
<dbReference type="InterPro" id="IPR050669">
    <property type="entry name" value="Hemerythrin"/>
</dbReference>
<dbReference type="SUPFAM" id="SSF47188">
    <property type="entry name" value="Hemerythrin-like"/>
    <property type="match status" value="1"/>
</dbReference>
<evidence type="ECO:0000313" key="7">
    <source>
        <dbReference type="Proteomes" id="UP000007089"/>
    </source>
</evidence>
<protein>
    <submittedName>
        <fullName evidence="6">Hemerythrin-like metal-binding protein</fullName>
    </submittedName>
</protein>
<dbReference type="Pfam" id="PF01814">
    <property type="entry name" value="Hemerythrin"/>
    <property type="match status" value="1"/>
</dbReference>
<evidence type="ECO:0000256" key="4">
    <source>
        <dbReference type="ARBA" id="ARBA00023004"/>
    </source>
</evidence>
<keyword evidence="7" id="KW-1185">Reference proteome</keyword>
<dbReference type="Gene3D" id="1.20.120.50">
    <property type="entry name" value="Hemerythrin-like"/>
    <property type="match status" value="1"/>
</dbReference>
<gene>
    <name evidence="6" type="ordered locus">A2cp1_3217</name>
</gene>
<dbReference type="NCBIfam" id="TIGR02481">
    <property type="entry name" value="hemeryth_dom"/>
    <property type="match status" value="1"/>
</dbReference>
<evidence type="ECO:0000259" key="5">
    <source>
        <dbReference type="Pfam" id="PF01814"/>
    </source>
</evidence>
<keyword evidence="4" id="KW-0408">Iron</keyword>
<accession>B8JGR5</accession>
<organism evidence="6 7">
    <name type="scientific">Anaeromyxobacter dehalogenans (strain ATCC BAA-258 / DSM 21875 / 2CP-1)</name>
    <dbReference type="NCBI Taxonomy" id="455488"/>
    <lineage>
        <taxon>Bacteria</taxon>
        <taxon>Pseudomonadati</taxon>
        <taxon>Myxococcota</taxon>
        <taxon>Myxococcia</taxon>
        <taxon>Myxococcales</taxon>
        <taxon>Cystobacterineae</taxon>
        <taxon>Anaeromyxobacteraceae</taxon>
        <taxon>Anaeromyxobacter</taxon>
    </lineage>
</organism>
<proteinExistence type="inferred from homology"/>
<keyword evidence="3" id="KW-0479">Metal-binding</keyword>
<dbReference type="InterPro" id="IPR012827">
    <property type="entry name" value="Hemerythrin_metal-bd"/>
</dbReference>
<dbReference type="PANTHER" id="PTHR37164">
    <property type="entry name" value="BACTERIOHEMERYTHRIN"/>
    <property type="match status" value="1"/>
</dbReference>
<evidence type="ECO:0000313" key="6">
    <source>
        <dbReference type="EMBL" id="ACL66552.1"/>
    </source>
</evidence>
<evidence type="ECO:0000256" key="1">
    <source>
        <dbReference type="ARBA" id="ARBA00010587"/>
    </source>
</evidence>
<comment type="similarity">
    <text evidence="1">Belongs to the hemerythrin family.</text>
</comment>
<keyword evidence="2" id="KW-0561">Oxygen transport</keyword>
<dbReference type="InterPro" id="IPR012312">
    <property type="entry name" value="Hemerythrin-like"/>
</dbReference>
<dbReference type="EMBL" id="CP001359">
    <property type="protein sequence ID" value="ACL66552.1"/>
    <property type="molecule type" value="Genomic_DNA"/>
</dbReference>
<sequence>MSARWSPALELGHDVIDRQHQELFRRYESLVQAMARGDRAEVAPLFEFLGSYVVEHFADEERLMSETGFPGLTVHKASHDRFVREYHALRELFERAGPSAAITVRAETWIADWLATHIGATDAHLARHLRASR</sequence>
<evidence type="ECO:0000256" key="3">
    <source>
        <dbReference type="ARBA" id="ARBA00022723"/>
    </source>
</evidence>
<dbReference type="HOGENOM" id="CLU_086902_3_1_7"/>
<dbReference type="GO" id="GO:0046872">
    <property type="term" value="F:metal ion binding"/>
    <property type="evidence" value="ECO:0007669"/>
    <property type="project" value="UniProtKB-KW"/>
</dbReference>
<reference evidence="6" key="1">
    <citation type="submission" date="2009-01" db="EMBL/GenBank/DDBJ databases">
        <title>Complete sequence of Anaeromyxobacter dehalogenans 2CP-1.</title>
        <authorList>
            <consortium name="US DOE Joint Genome Institute"/>
            <person name="Lucas S."/>
            <person name="Copeland A."/>
            <person name="Lapidus A."/>
            <person name="Glavina del Rio T."/>
            <person name="Dalin E."/>
            <person name="Tice H."/>
            <person name="Bruce D."/>
            <person name="Goodwin L."/>
            <person name="Pitluck S."/>
            <person name="Saunders E."/>
            <person name="Brettin T."/>
            <person name="Detter J.C."/>
            <person name="Han C."/>
            <person name="Larimer F."/>
            <person name="Land M."/>
            <person name="Hauser L."/>
            <person name="Kyrpides N."/>
            <person name="Ovchinnikova G."/>
            <person name="Beliaev A.S."/>
            <person name="Richardson P."/>
        </authorList>
    </citation>
    <scope>NUCLEOTIDE SEQUENCE</scope>
    <source>
        <strain evidence="6">2CP-1</strain>
    </source>
</reference>
<dbReference type="NCBIfam" id="NF033749">
    <property type="entry name" value="bact_hemeryth"/>
    <property type="match status" value="1"/>
</dbReference>
<dbReference type="CDD" id="cd12107">
    <property type="entry name" value="Hemerythrin"/>
    <property type="match status" value="1"/>
</dbReference>
<dbReference type="AlphaFoldDB" id="B8JGR5"/>
<keyword evidence="2" id="KW-0813">Transport</keyword>
<evidence type="ECO:0000256" key="2">
    <source>
        <dbReference type="ARBA" id="ARBA00022621"/>
    </source>
</evidence>
<feature type="domain" description="Hemerythrin-like" evidence="5">
    <location>
        <begin position="13"/>
        <end position="127"/>
    </location>
</feature>
<dbReference type="InterPro" id="IPR035938">
    <property type="entry name" value="Hemerythrin-like_sf"/>
</dbReference>
<name>B8JGR5_ANAD2</name>
<dbReference type="KEGG" id="acp:A2cp1_3217"/>
<dbReference type="Proteomes" id="UP000007089">
    <property type="component" value="Chromosome"/>
</dbReference>
<dbReference type="PROSITE" id="PS00550">
    <property type="entry name" value="HEMERYTHRINS"/>
    <property type="match status" value="1"/>
</dbReference>
<dbReference type="GO" id="GO:0005344">
    <property type="term" value="F:oxygen carrier activity"/>
    <property type="evidence" value="ECO:0007669"/>
    <property type="project" value="UniProtKB-KW"/>
</dbReference>